<keyword evidence="1" id="KW-0812">Transmembrane</keyword>
<dbReference type="AlphaFoldDB" id="A0AAN9N1F7"/>
<feature type="transmembrane region" description="Helical" evidence="1">
    <location>
        <begin position="121"/>
        <end position="144"/>
    </location>
</feature>
<gene>
    <name evidence="2" type="ORF">VNO77_04318</name>
</gene>
<evidence type="ECO:0000313" key="2">
    <source>
        <dbReference type="EMBL" id="KAK7362212.1"/>
    </source>
</evidence>
<keyword evidence="1" id="KW-0472">Membrane</keyword>
<name>A0AAN9N1F7_CANGL</name>
<evidence type="ECO:0000256" key="1">
    <source>
        <dbReference type="SAM" id="Phobius"/>
    </source>
</evidence>
<proteinExistence type="predicted"/>
<protein>
    <submittedName>
        <fullName evidence="2">Uncharacterized protein</fullName>
    </submittedName>
</protein>
<dbReference type="EMBL" id="JAYMYQ010000001">
    <property type="protein sequence ID" value="KAK7362212.1"/>
    <property type="molecule type" value="Genomic_DNA"/>
</dbReference>
<accession>A0AAN9N1F7</accession>
<reference evidence="2 3" key="1">
    <citation type="submission" date="2024-01" db="EMBL/GenBank/DDBJ databases">
        <title>The genomes of 5 underutilized Papilionoideae crops provide insights into root nodulation and disease resistanc.</title>
        <authorList>
            <person name="Jiang F."/>
        </authorList>
    </citation>
    <scope>NUCLEOTIDE SEQUENCE [LARGE SCALE GENOMIC DNA]</scope>
    <source>
        <strain evidence="2">LVBAO_FW01</strain>
        <tissue evidence="2">Leaves</tissue>
    </source>
</reference>
<keyword evidence="1" id="KW-1133">Transmembrane helix</keyword>
<organism evidence="2 3">
    <name type="scientific">Canavalia gladiata</name>
    <name type="common">Sword bean</name>
    <name type="synonym">Dolichos gladiatus</name>
    <dbReference type="NCBI Taxonomy" id="3824"/>
    <lineage>
        <taxon>Eukaryota</taxon>
        <taxon>Viridiplantae</taxon>
        <taxon>Streptophyta</taxon>
        <taxon>Embryophyta</taxon>
        <taxon>Tracheophyta</taxon>
        <taxon>Spermatophyta</taxon>
        <taxon>Magnoliopsida</taxon>
        <taxon>eudicotyledons</taxon>
        <taxon>Gunneridae</taxon>
        <taxon>Pentapetalae</taxon>
        <taxon>rosids</taxon>
        <taxon>fabids</taxon>
        <taxon>Fabales</taxon>
        <taxon>Fabaceae</taxon>
        <taxon>Papilionoideae</taxon>
        <taxon>50 kb inversion clade</taxon>
        <taxon>NPAAA clade</taxon>
        <taxon>indigoferoid/millettioid clade</taxon>
        <taxon>Phaseoleae</taxon>
        <taxon>Canavalia</taxon>
    </lineage>
</organism>
<keyword evidence="3" id="KW-1185">Reference proteome</keyword>
<sequence length="161" mass="18111">MKSSLPGFRIKHLLCREEFRLSSARVTSYTASTIFPPGLPVPTSSTKADGFTTLHGRPNLPLVIVMFRLYSPKPREWGWYSFVRMETPRDHNIAFGAGFAEEVVLAGQPLQLDDPFAMGTLYPLFLAGACKLFGIVDLLIIIIMRPHDRMVEWLPHPARGK</sequence>
<comment type="caution">
    <text evidence="2">The sequence shown here is derived from an EMBL/GenBank/DDBJ whole genome shotgun (WGS) entry which is preliminary data.</text>
</comment>
<evidence type="ECO:0000313" key="3">
    <source>
        <dbReference type="Proteomes" id="UP001367508"/>
    </source>
</evidence>
<dbReference type="Proteomes" id="UP001367508">
    <property type="component" value="Unassembled WGS sequence"/>
</dbReference>